<dbReference type="Pfam" id="PF03834">
    <property type="entry name" value="Rad10"/>
    <property type="match status" value="1"/>
</dbReference>
<organism evidence="9 10">
    <name type="scientific">Ascobolus immersus RN42</name>
    <dbReference type="NCBI Taxonomy" id="1160509"/>
    <lineage>
        <taxon>Eukaryota</taxon>
        <taxon>Fungi</taxon>
        <taxon>Dikarya</taxon>
        <taxon>Ascomycota</taxon>
        <taxon>Pezizomycotina</taxon>
        <taxon>Pezizomycetes</taxon>
        <taxon>Pezizales</taxon>
        <taxon>Ascobolaceae</taxon>
        <taxon>Ascobolus</taxon>
    </lineage>
</organism>
<evidence type="ECO:0000313" key="9">
    <source>
        <dbReference type="EMBL" id="RPA86059.1"/>
    </source>
</evidence>
<dbReference type="OrthoDB" id="10262814at2759"/>
<dbReference type="EMBL" id="ML119651">
    <property type="protein sequence ID" value="RPA86059.1"/>
    <property type="molecule type" value="Genomic_DNA"/>
</dbReference>
<dbReference type="NCBIfam" id="TIGR00597">
    <property type="entry name" value="rad10"/>
    <property type="match status" value="1"/>
</dbReference>
<dbReference type="CDD" id="cd22325">
    <property type="entry name" value="ERCC1_C-like"/>
    <property type="match status" value="1"/>
</dbReference>
<dbReference type="InterPro" id="IPR004579">
    <property type="entry name" value="ERCC1/RAD10/SWI10"/>
</dbReference>
<protein>
    <submittedName>
        <fullName evidence="9">Rad10-domain-containing protein</fullName>
    </submittedName>
</protein>
<evidence type="ECO:0000256" key="1">
    <source>
        <dbReference type="ARBA" id="ARBA00004123"/>
    </source>
</evidence>
<evidence type="ECO:0000256" key="3">
    <source>
        <dbReference type="ARBA" id="ARBA00022763"/>
    </source>
</evidence>
<keyword evidence="5" id="KW-0234">DNA repair</keyword>
<dbReference type="Gene3D" id="3.40.50.10130">
    <property type="match status" value="1"/>
</dbReference>
<dbReference type="GO" id="GO:0003684">
    <property type="term" value="F:damaged DNA binding"/>
    <property type="evidence" value="ECO:0007669"/>
    <property type="project" value="InterPro"/>
</dbReference>
<comment type="similarity">
    <text evidence="2">Belongs to the ERCC1/RAD10/SWI10 family.</text>
</comment>
<dbReference type="GO" id="GO:0070914">
    <property type="term" value="P:UV-damage excision repair"/>
    <property type="evidence" value="ECO:0007669"/>
    <property type="project" value="TreeGrafter"/>
</dbReference>
<dbReference type="GO" id="GO:0006312">
    <property type="term" value="P:mitotic recombination"/>
    <property type="evidence" value="ECO:0007669"/>
    <property type="project" value="TreeGrafter"/>
</dbReference>
<feature type="compositionally biased region" description="Pro residues" evidence="7">
    <location>
        <begin position="27"/>
        <end position="59"/>
    </location>
</feature>
<keyword evidence="3" id="KW-0227">DNA damage</keyword>
<keyword evidence="10" id="KW-1185">Reference proteome</keyword>
<dbReference type="InterPro" id="IPR011335">
    <property type="entry name" value="Restrct_endonuc-II-like"/>
</dbReference>
<feature type="region of interest" description="Disordered" evidence="7">
    <location>
        <begin position="17"/>
        <end position="67"/>
    </location>
</feature>
<dbReference type="Proteomes" id="UP000275078">
    <property type="component" value="Unassembled WGS sequence"/>
</dbReference>
<sequence length="419" mass="47677">MSDDEFGDIDDATLLALVAEAERASKPAPPKPTTQPQPPRPAQPPQPTKPIEQPKPQPLPKQGSGKTILVNPCQKGNPVLTHIRAVPWEWGDIVPDYVVGEKACALYLSLKYHRLHPEYIYRRIKDLGSRYDFRALIIYCDVPDDDKYQLELQTFCIKHSPPLTVLTSGSYQQSAQWLMMLKQEEHCPISKLENPTGKQKSLKEQAIEFVLKAGGGINTTDAINLGKHFGTIEKAVLCEDMDEFLKIPGWGPRKVNAWEQYVTRPLVPLTDRKRVLVKGPQEDGSITQAEYDAAMAKQAKADTFQADSDGEVEEDEVAALDPFGEREWVVGPGKGRIMVRTEEDEKREKEMEERAKEWGEKIKGKDGLLSTEAWEGVEEEFRKRNREKWELIKKIKDQMRREGKEVSPDREFVEFLDDI</sequence>
<accession>A0A3N4IJQ9</accession>
<dbReference type="SUPFAM" id="SSF52980">
    <property type="entry name" value="Restriction endonuclease-like"/>
    <property type="match status" value="1"/>
</dbReference>
<dbReference type="STRING" id="1160509.A0A3N4IJQ9"/>
<proteinExistence type="inferred from homology"/>
<evidence type="ECO:0000256" key="5">
    <source>
        <dbReference type="ARBA" id="ARBA00023204"/>
    </source>
</evidence>
<dbReference type="GO" id="GO:0003697">
    <property type="term" value="F:single-stranded DNA binding"/>
    <property type="evidence" value="ECO:0007669"/>
    <property type="project" value="TreeGrafter"/>
</dbReference>
<gene>
    <name evidence="9" type="ORF">BJ508DRAFT_322208</name>
</gene>
<comment type="subcellular location">
    <subcellularLocation>
        <location evidence="1">Nucleus</location>
    </subcellularLocation>
</comment>
<keyword evidence="4" id="KW-0238">DNA-binding</keyword>
<dbReference type="GO" id="GO:0070522">
    <property type="term" value="C:ERCC4-ERCC1 complex"/>
    <property type="evidence" value="ECO:0007669"/>
    <property type="project" value="TreeGrafter"/>
</dbReference>
<dbReference type="InterPro" id="IPR010994">
    <property type="entry name" value="RuvA_2-like"/>
</dbReference>
<evidence type="ECO:0000313" key="10">
    <source>
        <dbReference type="Proteomes" id="UP000275078"/>
    </source>
</evidence>
<feature type="domain" description="ERCC1-like central" evidence="8">
    <location>
        <begin position="67"/>
        <end position="182"/>
    </location>
</feature>
<evidence type="ECO:0000259" key="8">
    <source>
        <dbReference type="Pfam" id="PF03834"/>
    </source>
</evidence>
<dbReference type="GO" id="GO:0006302">
    <property type="term" value="P:double-strand break repair"/>
    <property type="evidence" value="ECO:0007669"/>
    <property type="project" value="UniProtKB-ARBA"/>
</dbReference>
<dbReference type="Gene3D" id="1.10.150.20">
    <property type="entry name" value="5' to 3' exonuclease, C-terminal subdomain"/>
    <property type="match status" value="1"/>
</dbReference>
<dbReference type="InterPro" id="IPR047260">
    <property type="entry name" value="ERCC1-like_central_dom"/>
</dbReference>
<dbReference type="FunFam" id="3.40.50.10130:FF:000001">
    <property type="entry name" value="DNA excision repair protein ERCC-1"/>
    <property type="match status" value="1"/>
</dbReference>
<keyword evidence="6" id="KW-0539">Nucleus</keyword>
<reference evidence="9 10" key="1">
    <citation type="journal article" date="2018" name="Nat. Ecol. Evol.">
        <title>Pezizomycetes genomes reveal the molecular basis of ectomycorrhizal truffle lifestyle.</title>
        <authorList>
            <person name="Murat C."/>
            <person name="Payen T."/>
            <person name="Noel B."/>
            <person name="Kuo A."/>
            <person name="Morin E."/>
            <person name="Chen J."/>
            <person name="Kohler A."/>
            <person name="Krizsan K."/>
            <person name="Balestrini R."/>
            <person name="Da Silva C."/>
            <person name="Montanini B."/>
            <person name="Hainaut M."/>
            <person name="Levati E."/>
            <person name="Barry K.W."/>
            <person name="Belfiori B."/>
            <person name="Cichocki N."/>
            <person name="Clum A."/>
            <person name="Dockter R.B."/>
            <person name="Fauchery L."/>
            <person name="Guy J."/>
            <person name="Iotti M."/>
            <person name="Le Tacon F."/>
            <person name="Lindquist E.A."/>
            <person name="Lipzen A."/>
            <person name="Malagnac F."/>
            <person name="Mello A."/>
            <person name="Molinier V."/>
            <person name="Miyauchi S."/>
            <person name="Poulain J."/>
            <person name="Riccioni C."/>
            <person name="Rubini A."/>
            <person name="Sitrit Y."/>
            <person name="Splivallo R."/>
            <person name="Traeger S."/>
            <person name="Wang M."/>
            <person name="Zifcakova L."/>
            <person name="Wipf D."/>
            <person name="Zambonelli A."/>
            <person name="Paolocci F."/>
            <person name="Nowrousian M."/>
            <person name="Ottonello S."/>
            <person name="Baldrian P."/>
            <person name="Spatafora J.W."/>
            <person name="Henrissat B."/>
            <person name="Nagy L.G."/>
            <person name="Aury J.M."/>
            <person name="Wincker P."/>
            <person name="Grigoriev I.V."/>
            <person name="Bonfante P."/>
            <person name="Martin F.M."/>
        </authorList>
    </citation>
    <scope>NUCLEOTIDE SEQUENCE [LARGE SCALE GENOMIC DNA]</scope>
    <source>
        <strain evidence="9 10">RN42</strain>
    </source>
</reference>
<dbReference type="AlphaFoldDB" id="A0A3N4IJQ9"/>
<name>A0A3N4IJQ9_ASCIM</name>
<dbReference type="GO" id="GO:0000110">
    <property type="term" value="C:nucleotide-excision repair factor 1 complex"/>
    <property type="evidence" value="ECO:0007669"/>
    <property type="project" value="TreeGrafter"/>
</dbReference>
<dbReference type="SUPFAM" id="SSF47781">
    <property type="entry name" value="RuvA domain 2-like"/>
    <property type="match status" value="1"/>
</dbReference>
<dbReference type="PANTHER" id="PTHR12749:SF0">
    <property type="entry name" value="DNA EXCISION REPAIR PROTEIN ERCC-1"/>
    <property type="match status" value="1"/>
</dbReference>
<dbReference type="PANTHER" id="PTHR12749">
    <property type="entry name" value="EXCISION REPAIR CROSS-COMPLEMENTING 1 ERCC1"/>
    <property type="match status" value="1"/>
</dbReference>
<evidence type="ECO:0000256" key="4">
    <source>
        <dbReference type="ARBA" id="ARBA00023125"/>
    </source>
</evidence>
<evidence type="ECO:0000256" key="6">
    <source>
        <dbReference type="ARBA" id="ARBA00023242"/>
    </source>
</evidence>
<evidence type="ECO:0000256" key="2">
    <source>
        <dbReference type="ARBA" id="ARBA00008283"/>
    </source>
</evidence>
<evidence type="ECO:0000256" key="7">
    <source>
        <dbReference type="SAM" id="MobiDB-lite"/>
    </source>
</evidence>